<protein>
    <recommendedName>
        <fullName evidence="6 7">Large ribosomal subunit protein bL9</fullName>
    </recommendedName>
</protein>
<dbReference type="PANTHER" id="PTHR21368">
    <property type="entry name" value="50S RIBOSOMAL PROTEIN L9"/>
    <property type="match status" value="1"/>
</dbReference>
<dbReference type="InterPro" id="IPR000244">
    <property type="entry name" value="Ribosomal_bL9"/>
</dbReference>
<evidence type="ECO:0000256" key="6">
    <source>
        <dbReference type="ARBA" id="ARBA00035292"/>
    </source>
</evidence>
<evidence type="ECO:0000256" key="8">
    <source>
        <dbReference type="SAM" id="Coils"/>
    </source>
</evidence>
<dbReference type="InterPro" id="IPR020069">
    <property type="entry name" value="Ribosomal_bL9_C"/>
</dbReference>
<reference evidence="11 12" key="1">
    <citation type="journal article" date="2025" name="Int. J. Syst. Evol. Microbiol.">
        <title>Desulfovibrio falkowii sp. nov., Porphyromonas miyakawae sp. nov., Mediterraneibacter flintii sp. nov. and Owariibacterium komagatae gen. nov., sp. nov., isolated from human faeces.</title>
        <authorList>
            <person name="Hamaguchi T."/>
            <person name="Ohara M."/>
            <person name="Hisatomi A."/>
            <person name="Sekiguchi K."/>
            <person name="Takeda J.I."/>
            <person name="Ueyama J."/>
            <person name="Ito M."/>
            <person name="Nishiwaki H."/>
            <person name="Ogi T."/>
            <person name="Hirayama M."/>
            <person name="Ohkuma M."/>
            <person name="Sakamoto M."/>
            <person name="Ohno K."/>
        </authorList>
    </citation>
    <scope>NUCLEOTIDE SEQUENCE [LARGE SCALE GENOMIC DNA]</scope>
    <source>
        <strain evidence="11 12">13CB11C</strain>
    </source>
</reference>
<feature type="coiled-coil region" evidence="8">
    <location>
        <begin position="44"/>
        <end position="71"/>
    </location>
</feature>
<evidence type="ECO:0000256" key="1">
    <source>
        <dbReference type="ARBA" id="ARBA00010605"/>
    </source>
</evidence>
<dbReference type="Pfam" id="PF01281">
    <property type="entry name" value="Ribosomal_L9_N"/>
    <property type="match status" value="1"/>
</dbReference>
<dbReference type="RefSeq" id="WP_411916088.1">
    <property type="nucleotide sequence ID" value="NZ_BAAFSF010000004.1"/>
</dbReference>
<dbReference type="GO" id="GO:0005840">
    <property type="term" value="C:ribosome"/>
    <property type="evidence" value="ECO:0007669"/>
    <property type="project" value="UniProtKB-KW"/>
</dbReference>
<proteinExistence type="inferred from homology"/>
<evidence type="ECO:0000313" key="11">
    <source>
        <dbReference type="EMBL" id="GAB1252332.1"/>
    </source>
</evidence>
<evidence type="ECO:0000256" key="2">
    <source>
        <dbReference type="ARBA" id="ARBA00022730"/>
    </source>
</evidence>
<name>A0ABQ0E3R1_9PORP</name>
<dbReference type="NCBIfam" id="TIGR00158">
    <property type="entry name" value="L9"/>
    <property type="match status" value="1"/>
</dbReference>
<dbReference type="SUPFAM" id="SSF55653">
    <property type="entry name" value="Ribosomal protein L9 C-domain"/>
    <property type="match status" value="1"/>
</dbReference>
<evidence type="ECO:0000256" key="5">
    <source>
        <dbReference type="ARBA" id="ARBA00023274"/>
    </source>
</evidence>
<evidence type="ECO:0000256" key="3">
    <source>
        <dbReference type="ARBA" id="ARBA00022884"/>
    </source>
</evidence>
<keyword evidence="12" id="KW-1185">Reference proteome</keyword>
<evidence type="ECO:0000259" key="10">
    <source>
        <dbReference type="PROSITE" id="PS00651"/>
    </source>
</evidence>
<feature type="domain" description="Ribosomal protein L9" evidence="10">
    <location>
        <begin position="13"/>
        <end position="40"/>
    </location>
</feature>
<dbReference type="Gene3D" id="3.40.5.10">
    <property type="entry name" value="Ribosomal protein L9, N-terminal domain"/>
    <property type="match status" value="1"/>
</dbReference>
<dbReference type="Gene3D" id="3.10.430.100">
    <property type="entry name" value="Ribosomal protein L9, C-terminal domain"/>
    <property type="match status" value="1"/>
</dbReference>
<sequence length="187" mass="20748">MEVILKEDVLNLGYKNDIVTVKDGYGRNYLIPQGLAVIATPSAKKVLAEELKQRQHKLAAIKKEAEEKAAKLNGVTLKIAAKTSKFGVIFGSVTGIQIAEELQKQGFDVDRRIIYLKSPIKEVGEYSCQVRLHKEVHVDIPFSVFSENYAELEVKPEEKKAEEPAAPAAEVVEQPEATTEEVPTTEE</sequence>
<dbReference type="InterPro" id="IPR020070">
    <property type="entry name" value="Ribosomal_bL9_N"/>
</dbReference>
<keyword evidence="4 7" id="KW-0689">Ribosomal protein</keyword>
<dbReference type="InterPro" id="IPR036935">
    <property type="entry name" value="Ribosomal_bL9_N_sf"/>
</dbReference>
<evidence type="ECO:0000256" key="7">
    <source>
        <dbReference type="HAMAP-Rule" id="MF_00503"/>
    </source>
</evidence>
<comment type="similarity">
    <text evidence="1 7">Belongs to the bacterial ribosomal protein bL9 family.</text>
</comment>
<dbReference type="SUPFAM" id="SSF55658">
    <property type="entry name" value="L9 N-domain-like"/>
    <property type="match status" value="1"/>
</dbReference>
<dbReference type="Proteomes" id="UP001628220">
    <property type="component" value="Unassembled WGS sequence"/>
</dbReference>
<comment type="function">
    <text evidence="7">Binds to the 23S rRNA.</text>
</comment>
<feature type="region of interest" description="Disordered" evidence="9">
    <location>
        <begin position="155"/>
        <end position="187"/>
    </location>
</feature>
<dbReference type="PROSITE" id="PS00651">
    <property type="entry name" value="RIBOSOMAL_L9"/>
    <property type="match status" value="1"/>
</dbReference>
<dbReference type="InterPro" id="IPR009027">
    <property type="entry name" value="Ribosomal_bL9/RNase_H1_N"/>
</dbReference>
<evidence type="ECO:0000313" key="12">
    <source>
        <dbReference type="Proteomes" id="UP001628220"/>
    </source>
</evidence>
<evidence type="ECO:0000256" key="4">
    <source>
        <dbReference type="ARBA" id="ARBA00022980"/>
    </source>
</evidence>
<keyword evidence="8" id="KW-0175">Coiled coil</keyword>
<organism evidence="11 12">
    <name type="scientific">Porphyromonas miyakawae</name>
    <dbReference type="NCBI Taxonomy" id="3137470"/>
    <lineage>
        <taxon>Bacteria</taxon>
        <taxon>Pseudomonadati</taxon>
        <taxon>Bacteroidota</taxon>
        <taxon>Bacteroidia</taxon>
        <taxon>Bacteroidales</taxon>
        <taxon>Porphyromonadaceae</taxon>
        <taxon>Porphyromonas</taxon>
    </lineage>
</organism>
<keyword evidence="3 7" id="KW-0694">RNA-binding</keyword>
<evidence type="ECO:0000256" key="9">
    <source>
        <dbReference type="SAM" id="MobiDB-lite"/>
    </source>
</evidence>
<keyword evidence="2 7" id="KW-0699">rRNA-binding</keyword>
<keyword evidence="5 7" id="KW-0687">Ribonucleoprotein</keyword>
<dbReference type="HAMAP" id="MF_00503">
    <property type="entry name" value="Ribosomal_bL9"/>
    <property type="match status" value="1"/>
</dbReference>
<dbReference type="InterPro" id="IPR020594">
    <property type="entry name" value="Ribosomal_bL9_bac/chp"/>
</dbReference>
<comment type="caution">
    <text evidence="11">The sequence shown here is derived from an EMBL/GenBank/DDBJ whole genome shotgun (WGS) entry which is preliminary data.</text>
</comment>
<feature type="compositionally biased region" description="Low complexity" evidence="9">
    <location>
        <begin position="164"/>
        <end position="187"/>
    </location>
</feature>
<dbReference type="EMBL" id="BAAFSF010000004">
    <property type="protein sequence ID" value="GAB1252332.1"/>
    <property type="molecule type" value="Genomic_DNA"/>
</dbReference>
<accession>A0ABQ0E3R1</accession>
<dbReference type="InterPro" id="IPR036791">
    <property type="entry name" value="Ribosomal_bL9_C_sf"/>
</dbReference>
<dbReference type="Pfam" id="PF03948">
    <property type="entry name" value="Ribosomal_L9_C"/>
    <property type="match status" value="1"/>
</dbReference>
<gene>
    <name evidence="7 11" type="primary">rplI</name>
    <name evidence="11" type="ORF">Tsumi_14380</name>
</gene>